<dbReference type="PANTHER" id="PTHR23510">
    <property type="entry name" value="INNER MEMBRANE TRANSPORT PROTEIN YAJR"/>
    <property type="match status" value="1"/>
</dbReference>
<dbReference type="SUPFAM" id="SSF103473">
    <property type="entry name" value="MFS general substrate transporter"/>
    <property type="match status" value="1"/>
</dbReference>
<dbReference type="InterPro" id="IPR020846">
    <property type="entry name" value="MFS_dom"/>
</dbReference>
<evidence type="ECO:0000256" key="5">
    <source>
        <dbReference type="SAM" id="Phobius"/>
    </source>
</evidence>
<sequence length="503" mass="56487">MTVPGPIKGQERRSSIFTLDGTLKDSKTNEILDERRTEWGSMWISVIMQFVVGVQISIYYMSMWPFLSMLDPTADMDFLGWVVAACNIGCTISNPIYGWWNQKTMSVKWPSIAGFLIAAIGQACYGLVSLLKHDVKWYMLVARLITGLGVGNLAALRAYGATASVPKDRLKAISFGTAGFVFGLSFGPVVQALFTPLGETGFKLGPFPINMYTLVAYLMSLFCLLSCFFMFFLFKEDYAGIIEDKEKEANEYLKVPKYDLVPALLCIYLYMITSMISTNIEVMSTPLSTVMFDWKDSQSVMYNGIIESVTCLVSVSINLLIGFTRVGQIDKRKQIITGLFFFLLYHLVNYPWPFYPHPLHYIPEGSNTTVVGGCLPSYEWCAHTSRVPLPVYIFAFVVFFGIAFPFIESPASALYSEILGPRKQGTMQGLFSFGGSFAQFGSPILATFLFQHSGYRYVIVTQICTVSLAFLLMALFYRRMHPLHLKPKIFQKAVYKGGVFYAL</sequence>
<evidence type="ECO:0000256" key="1">
    <source>
        <dbReference type="ARBA" id="ARBA00004141"/>
    </source>
</evidence>
<dbReference type="InterPro" id="IPR011701">
    <property type="entry name" value="MFS"/>
</dbReference>
<keyword evidence="8" id="KW-1185">Reference proteome</keyword>
<dbReference type="OrthoDB" id="370281at2759"/>
<evidence type="ECO:0000313" key="8">
    <source>
        <dbReference type="Proteomes" id="UP000835052"/>
    </source>
</evidence>
<accession>A0A8S1H7P9</accession>
<feature type="transmembrane region" description="Helical" evidence="5">
    <location>
        <begin position="214"/>
        <end position="234"/>
    </location>
</feature>
<dbReference type="PANTHER" id="PTHR23510:SF28">
    <property type="entry name" value="MAJOR FACILITATOR SUPERFAMILY (MFS) PROFILE DOMAIN-CONTAINING PROTEIN"/>
    <property type="match status" value="1"/>
</dbReference>
<feature type="transmembrane region" description="Helical" evidence="5">
    <location>
        <begin position="300"/>
        <end position="323"/>
    </location>
</feature>
<feature type="transmembrane region" description="Helical" evidence="5">
    <location>
        <begin position="137"/>
        <end position="160"/>
    </location>
</feature>
<comment type="subcellular location">
    <subcellularLocation>
        <location evidence="1">Membrane</location>
        <topology evidence="1">Multi-pass membrane protein</topology>
    </subcellularLocation>
</comment>
<keyword evidence="4 5" id="KW-0472">Membrane</keyword>
<feature type="transmembrane region" description="Helical" evidence="5">
    <location>
        <begin position="42"/>
        <end position="66"/>
    </location>
</feature>
<dbReference type="EMBL" id="CAJGYM010000020">
    <property type="protein sequence ID" value="CAD6191202.1"/>
    <property type="molecule type" value="Genomic_DNA"/>
</dbReference>
<keyword evidence="2 5" id="KW-0812">Transmembrane</keyword>
<feature type="transmembrane region" description="Helical" evidence="5">
    <location>
        <begin position="112"/>
        <end position="131"/>
    </location>
</feature>
<dbReference type="GO" id="GO:0022857">
    <property type="term" value="F:transmembrane transporter activity"/>
    <property type="evidence" value="ECO:0007669"/>
    <property type="project" value="InterPro"/>
</dbReference>
<dbReference type="InterPro" id="IPR051068">
    <property type="entry name" value="MFS_Domain-Containing_Protein"/>
</dbReference>
<reference evidence="7" key="1">
    <citation type="submission" date="2020-10" db="EMBL/GenBank/DDBJ databases">
        <authorList>
            <person name="Kikuchi T."/>
        </authorList>
    </citation>
    <scope>NUCLEOTIDE SEQUENCE</scope>
    <source>
        <strain evidence="7">NKZ352</strain>
    </source>
</reference>
<evidence type="ECO:0000256" key="3">
    <source>
        <dbReference type="ARBA" id="ARBA00022989"/>
    </source>
</evidence>
<feature type="transmembrane region" description="Helical" evidence="5">
    <location>
        <begin position="457"/>
        <end position="477"/>
    </location>
</feature>
<comment type="caution">
    <text evidence="7">The sequence shown here is derived from an EMBL/GenBank/DDBJ whole genome shotgun (WGS) entry which is preliminary data.</text>
</comment>
<feature type="transmembrane region" description="Helical" evidence="5">
    <location>
        <begin position="172"/>
        <end position="194"/>
    </location>
</feature>
<feature type="transmembrane region" description="Helical" evidence="5">
    <location>
        <begin position="78"/>
        <end position="100"/>
    </location>
</feature>
<evidence type="ECO:0000256" key="2">
    <source>
        <dbReference type="ARBA" id="ARBA00022692"/>
    </source>
</evidence>
<protein>
    <recommendedName>
        <fullName evidence="6">Major facilitator superfamily (MFS) profile domain-containing protein</fullName>
    </recommendedName>
</protein>
<keyword evidence="3 5" id="KW-1133">Transmembrane helix</keyword>
<feature type="transmembrane region" description="Helical" evidence="5">
    <location>
        <begin position="429"/>
        <end position="451"/>
    </location>
</feature>
<dbReference type="Proteomes" id="UP000835052">
    <property type="component" value="Unassembled WGS sequence"/>
</dbReference>
<feature type="transmembrane region" description="Helical" evidence="5">
    <location>
        <begin position="335"/>
        <end position="352"/>
    </location>
</feature>
<organism evidence="7 8">
    <name type="scientific">Caenorhabditis auriculariae</name>
    <dbReference type="NCBI Taxonomy" id="2777116"/>
    <lineage>
        <taxon>Eukaryota</taxon>
        <taxon>Metazoa</taxon>
        <taxon>Ecdysozoa</taxon>
        <taxon>Nematoda</taxon>
        <taxon>Chromadorea</taxon>
        <taxon>Rhabditida</taxon>
        <taxon>Rhabditina</taxon>
        <taxon>Rhabditomorpha</taxon>
        <taxon>Rhabditoidea</taxon>
        <taxon>Rhabditidae</taxon>
        <taxon>Peloderinae</taxon>
        <taxon>Caenorhabditis</taxon>
    </lineage>
</organism>
<dbReference type="CDD" id="cd17326">
    <property type="entry name" value="MFS_MFSD8"/>
    <property type="match status" value="1"/>
</dbReference>
<feature type="transmembrane region" description="Helical" evidence="5">
    <location>
        <begin position="260"/>
        <end position="280"/>
    </location>
</feature>
<dbReference type="Gene3D" id="1.20.1250.20">
    <property type="entry name" value="MFS general substrate transporter like domains"/>
    <property type="match status" value="1"/>
</dbReference>
<dbReference type="AlphaFoldDB" id="A0A8S1H7P9"/>
<proteinExistence type="predicted"/>
<dbReference type="Pfam" id="PF07690">
    <property type="entry name" value="MFS_1"/>
    <property type="match status" value="2"/>
</dbReference>
<dbReference type="InterPro" id="IPR036259">
    <property type="entry name" value="MFS_trans_sf"/>
</dbReference>
<name>A0A8S1H7P9_9PELO</name>
<evidence type="ECO:0000313" key="7">
    <source>
        <dbReference type="EMBL" id="CAD6191202.1"/>
    </source>
</evidence>
<gene>
    <name evidence="7" type="ORF">CAUJ_LOCUS7121</name>
</gene>
<dbReference type="GO" id="GO:0005765">
    <property type="term" value="C:lysosomal membrane"/>
    <property type="evidence" value="ECO:0007669"/>
    <property type="project" value="TreeGrafter"/>
</dbReference>
<feature type="transmembrane region" description="Helical" evidence="5">
    <location>
        <begin position="389"/>
        <end position="408"/>
    </location>
</feature>
<dbReference type="PROSITE" id="PS50850">
    <property type="entry name" value="MFS"/>
    <property type="match status" value="1"/>
</dbReference>
<evidence type="ECO:0000259" key="6">
    <source>
        <dbReference type="PROSITE" id="PS50850"/>
    </source>
</evidence>
<evidence type="ECO:0000256" key="4">
    <source>
        <dbReference type="ARBA" id="ARBA00023136"/>
    </source>
</evidence>
<feature type="domain" description="Major facilitator superfamily (MFS) profile" evidence="6">
    <location>
        <begin position="41"/>
        <end position="479"/>
    </location>
</feature>